<feature type="compositionally biased region" description="Basic and acidic residues" evidence="1">
    <location>
        <begin position="158"/>
        <end position="171"/>
    </location>
</feature>
<evidence type="ECO:0000313" key="2">
    <source>
        <dbReference type="EMBL" id="QSS63445.1"/>
    </source>
</evidence>
<proteinExistence type="predicted"/>
<gene>
    <name evidence="2" type="ORF">I7I51_00503</name>
</gene>
<organism evidence="2 3">
    <name type="scientific">Ajellomyces capsulatus</name>
    <name type="common">Darling's disease fungus</name>
    <name type="synonym">Histoplasma capsulatum</name>
    <dbReference type="NCBI Taxonomy" id="5037"/>
    <lineage>
        <taxon>Eukaryota</taxon>
        <taxon>Fungi</taxon>
        <taxon>Dikarya</taxon>
        <taxon>Ascomycota</taxon>
        <taxon>Pezizomycotina</taxon>
        <taxon>Eurotiomycetes</taxon>
        <taxon>Eurotiomycetidae</taxon>
        <taxon>Onygenales</taxon>
        <taxon>Ajellomycetaceae</taxon>
        <taxon>Histoplasma</taxon>
    </lineage>
</organism>
<dbReference type="VEuPathDB" id="FungiDB:I7I51_00503"/>
<feature type="compositionally biased region" description="Basic residues" evidence="1">
    <location>
        <begin position="233"/>
        <end position="242"/>
    </location>
</feature>
<protein>
    <submittedName>
        <fullName evidence="2">Uncharacterized protein</fullName>
    </submittedName>
</protein>
<feature type="region of interest" description="Disordered" evidence="1">
    <location>
        <begin position="206"/>
        <end position="248"/>
    </location>
</feature>
<evidence type="ECO:0000256" key="1">
    <source>
        <dbReference type="SAM" id="MobiDB-lite"/>
    </source>
</evidence>
<feature type="compositionally biased region" description="Basic and acidic residues" evidence="1">
    <location>
        <begin position="222"/>
        <end position="232"/>
    </location>
</feature>
<dbReference type="OrthoDB" id="4462325at2759"/>
<sequence length="540" mass="60059">MALCGSRVGSDSLCLQDDAMFVERLCLLIQSLVSRLHQRGDCQPFLLASQLWQLANGITHIAEQYARDHISYSLSDTDYAGEVRISDCFSTPSSDDMTCVPSDVMPPPFVPTVDCYELGNAASRDPPAAVKTVGDEGAECDETPTAQSGNTSDSAATQDDHAPEQLEDKYSPDAPPRVPSSNCVPVALHSRPDSVLTSKMAHNSTEMTASGGLSALPSKLKRNSDSKADGKSSRPRKRRPKVSAKADQPTEMLELCTVLAPIPHKIFEPDEVYRVLVRRIEAKHHQKVPLLVRLFFAVASPLAFKQLAEACEAARERHDLIAPCSADDAMLMKALDALDSGTTIRAILRRFFLVQLLGRRLECEKEYKGRRSARVAAQQSLGGSTRADSSAFRDLLTMFYPHLKVPDRRNPSADDSEYLEKHTRLKNRLNSARNWYLLQEKFKSGILALVPCGELRIGTDKFEKLPSELFTIFLDVLYEYRGAFLQEVGHLMSQNIEDILYGHDIGVKYEFEHVDRTSLLQESMDSHRIIGFCQPVNLSD</sequence>
<dbReference type="AlphaFoldDB" id="A0A8A1MC80"/>
<name>A0A8A1MC80_AJECA</name>
<dbReference type="EMBL" id="CP069114">
    <property type="protein sequence ID" value="QSS63445.1"/>
    <property type="molecule type" value="Genomic_DNA"/>
</dbReference>
<evidence type="ECO:0000313" key="3">
    <source>
        <dbReference type="Proteomes" id="UP000663671"/>
    </source>
</evidence>
<accession>A0A8A1MC80</accession>
<feature type="compositionally biased region" description="Polar residues" evidence="1">
    <location>
        <begin position="144"/>
        <end position="157"/>
    </location>
</feature>
<reference evidence="2" key="1">
    <citation type="submission" date="2021-01" db="EMBL/GenBank/DDBJ databases">
        <title>Chromosome-level genome assembly of a human fungal pathogen reveals clustering of transcriptionally co-regulated genes.</title>
        <authorList>
            <person name="Voorhies M."/>
            <person name="Cohen S."/>
            <person name="Shea T.P."/>
            <person name="Petrus S."/>
            <person name="Munoz J.F."/>
            <person name="Poplawski S."/>
            <person name="Goldman W.E."/>
            <person name="Michael T."/>
            <person name="Cuomo C.A."/>
            <person name="Sil A."/>
            <person name="Beyhan S."/>
        </authorList>
    </citation>
    <scope>NUCLEOTIDE SEQUENCE</scope>
    <source>
        <strain evidence="2">WU24</strain>
    </source>
</reference>
<feature type="region of interest" description="Disordered" evidence="1">
    <location>
        <begin position="124"/>
        <end position="187"/>
    </location>
</feature>
<dbReference type="Proteomes" id="UP000663671">
    <property type="component" value="Chromosome 1"/>
</dbReference>